<dbReference type="AlphaFoldDB" id="A0A7J9N4C1"/>
<keyword evidence="2" id="KW-1185">Reference proteome</keyword>
<protein>
    <submittedName>
        <fullName evidence="1">Uncharacterized protein</fullName>
    </submittedName>
</protein>
<evidence type="ECO:0000313" key="1">
    <source>
        <dbReference type="EMBL" id="MBA0878004.1"/>
    </source>
</evidence>
<accession>A0A7J9N4C1</accession>
<name>A0A7J9N4C1_GOSSC</name>
<comment type="caution">
    <text evidence="1">The sequence shown here is derived from an EMBL/GenBank/DDBJ whole genome shotgun (WGS) entry which is preliminary data.</text>
</comment>
<gene>
    <name evidence="1" type="ORF">Goshw_018085</name>
</gene>
<dbReference type="Proteomes" id="UP000593576">
    <property type="component" value="Unassembled WGS sequence"/>
</dbReference>
<sequence length="38" mass="4261">MSISISSIPRTYQIKLCLVRKNGTFSARETKSTQMVQG</sequence>
<reference evidence="1 2" key="1">
    <citation type="journal article" date="2019" name="Genome Biol. Evol.">
        <title>Insights into the evolution of the New World diploid cottons (Gossypium, subgenus Houzingenia) based on genome sequencing.</title>
        <authorList>
            <person name="Grover C.E."/>
            <person name="Arick M.A. 2nd"/>
            <person name="Thrash A."/>
            <person name="Conover J.L."/>
            <person name="Sanders W.S."/>
            <person name="Peterson D.G."/>
            <person name="Frelichowski J.E."/>
            <person name="Scheffler J.A."/>
            <person name="Scheffler B.E."/>
            <person name="Wendel J.F."/>
        </authorList>
    </citation>
    <scope>NUCLEOTIDE SEQUENCE [LARGE SCALE GENOMIC DNA]</scope>
    <source>
        <strain evidence="1">1</strain>
        <tissue evidence="1">Leaf</tissue>
    </source>
</reference>
<organism evidence="1 2">
    <name type="scientific">Gossypium schwendimanii</name>
    <name type="common">Cotton</name>
    <dbReference type="NCBI Taxonomy" id="34291"/>
    <lineage>
        <taxon>Eukaryota</taxon>
        <taxon>Viridiplantae</taxon>
        <taxon>Streptophyta</taxon>
        <taxon>Embryophyta</taxon>
        <taxon>Tracheophyta</taxon>
        <taxon>Spermatophyta</taxon>
        <taxon>Magnoliopsida</taxon>
        <taxon>eudicotyledons</taxon>
        <taxon>Gunneridae</taxon>
        <taxon>Pentapetalae</taxon>
        <taxon>rosids</taxon>
        <taxon>malvids</taxon>
        <taxon>Malvales</taxon>
        <taxon>Malvaceae</taxon>
        <taxon>Malvoideae</taxon>
        <taxon>Gossypium</taxon>
    </lineage>
</organism>
<evidence type="ECO:0000313" key="2">
    <source>
        <dbReference type="Proteomes" id="UP000593576"/>
    </source>
</evidence>
<dbReference type="EMBL" id="JABFAF010270232">
    <property type="protein sequence ID" value="MBA0878004.1"/>
    <property type="molecule type" value="Genomic_DNA"/>
</dbReference>
<dbReference type="OrthoDB" id="10414117at2759"/>
<proteinExistence type="predicted"/>